<sequence>MVLLGVAKEVLIEDVFLMASQEIERRSVPIIYRNLLFLKEDRRRLYQYQYCPQGYNQNFQTLQALRSQGRHEYGSSGPRSSSSRPG</sequence>
<evidence type="ECO:0000313" key="1">
    <source>
        <dbReference type="EMBL" id="PON41150.1"/>
    </source>
</evidence>
<accession>A0A2P5AX67</accession>
<protein>
    <submittedName>
        <fullName evidence="1">Uncharacterized protein</fullName>
    </submittedName>
</protein>
<dbReference type="EMBL" id="JXTB01000422">
    <property type="protein sequence ID" value="PON41150.1"/>
    <property type="molecule type" value="Genomic_DNA"/>
</dbReference>
<comment type="caution">
    <text evidence="1">The sequence shown here is derived from an EMBL/GenBank/DDBJ whole genome shotgun (WGS) entry which is preliminary data.</text>
</comment>
<reference evidence="2" key="1">
    <citation type="submission" date="2016-06" db="EMBL/GenBank/DDBJ databases">
        <title>Parallel loss of symbiosis genes in relatives of nitrogen-fixing non-legume Parasponia.</title>
        <authorList>
            <person name="Van Velzen R."/>
            <person name="Holmer R."/>
            <person name="Bu F."/>
            <person name="Rutten L."/>
            <person name="Van Zeijl A."/>
            <person name="Liu W."/>
            <person name="Santuari L."/>
            <person name="Cao Q."/>
            <person name="Sharma T."/>
            <person name="Shen D."/>
            <person name="Roswanjaya Y."/>
            <person name="Wardhani T."/>
            <person name="Kalhor M.S."/>
            <person name="Jansen J."/>
            <person name="Van den Hoogen J."/>
            <person name="Gungor B."/>
            <person name="Hartog M."/>
            <person name="Hontelez J."/>
            <person name="Verver J."/>
            <person name="Yang W.-C."/>
            <person name="Schijlen E."/>
            <person name="Repin R."/>
            <person name="Schilthuizen M."/>
            <person name="Schranz E."/>
            <person name="Heidstra R."/>
            <person name="Miyata K."/>
            <person name="Fedorova E."/>
            <person name="Kohlen W."/>
            <person name="Bisseling T."/>
            <person name="Smit S."/>
            <person name="Geurts R."/>
        </authorList>
    </citation>
    <scope>NUCLEOTIDE SEQUENCE [LARGE SCALE GENOMIC DNA]</scope>
    <source>
        <strain evidence="2">cv. WU1-14</strain>
    </source>
</reference>
<name>A0A2P5AX67_PARAD</name>
<keyword evidence="2" id="KW-1185">Reference proteome</keyword>
<dbReference type="Proteomes" id="UP000237105">
    <property type="component" value="Unassembled WGS sequence"/>
</dbReference>
<evidence type="ECO:0000313" key="2">
    <source>
        <dbReference type="Proteomes" id="UP000237105"/>
    </source>
</evidence>
<dbReference type="AlphaFoldDB" id="A0A2P5AX67"/>
<organism evidence="1 2">
    <name type="scientific">Parasponia andersonii</name>
    <name type="common">Sponia andersonii</name>
    <dbReference type="NCBI Taxonomy" id="3476"/>
    <lineage>
        <taxon>Eukaryota</taxon>
        <taxon>Viridiplantae</taxon>
        <taxon>Streptophyta</taxon>
        <taxon>Embryophyta</taxon>
        <taxon>Tracheophyta</taxon>
        <taxon>Spermatophyta</taxon>
        <taxon>Magnoliopsida</taxon>
        <taxon>eudicotyledons</taxon>
        <taxon>Gunneridae</taxon>
        <taxon>Pentapetalae</taxon>
        <taxon>rosids</taxon>
        <taxon>fabids</taxon>
        <taxon>Rosales</taxon>
        <taxon>Cannabaceae</taxon>
        <taxon>Parasponia</taxon>
    </lineage>
</organism>
<proteinExistence type="predicted"/>
<gene>
    <name evidence="1" type="ORF">PanWU01x14_292220</name>
</gene>